<evidence type="ECO:0000313" key="2">
    <source>
        <dbReference type="EMBL" id="EXZ75877.1"/>
    </source>
</evidence>
<proteinExistence type="predicted"/>
<dbReference type="EMBL" id="JGDS01000010">
    <property type="protein sequence ID" value="EXZ75793.1"/>
    <property type="molecule type" value="Genomic_DNA"/>
</dbReference>
<protein>
    <submittedName>
        <fullName evidence="2">Uncharacterized protein</fullName>
    </submittedName>
</protein>
<comment type="caution">
    <text evidence="2">The sequence shown here is derived from an EMBL/GenBank/DDBJ whole genome shotgun (WGS) entry which is preliminary data.</text>
</comment>
<organism evidence="2 3">
    <name type="scientific">Bacteroides fragilis str. 3976T8</name>
    <dbReference type="NCBI Taxonomy" id="1339314"/>
    <lineage>
        <taxon>Bacteria</taxon>
        <taxon>Pseudomonadati</taxon>
        <taxon>Bacteroidota</taxon>
        <taxon>Bacteroidia</taxon>
        <taxon>Bacteroidales</taxon>
        <taxon>Bacteroidaceae</taxon>
        <taxon>Bacteroides</taxon>
    </lineage>
</organism>
<dbReference type="Proteomes" id="UP000020938">
    <property type="component" value="Unassembled WGS sequence"/>
</dbReference>
<sequence length="38" mass="4545">MTLTWYSDTSEVSCAYFINLNYNLIINRIYEKMQHAVV</sequence>
<dbReference type="EMBL" id="JGDS01000002">
    <property type="protein sequence ID" value="EXZ75877.1"/>
    <property type="molecule type" value="Genomic_DNA"/>
</dbReference>
<dbReference type="AlphaFoldDB" id="A0A016C4K9"/>
<evidence type="ECO:0000313" key="3">
    <source>
        <dbReference type="Proteomes" id="UP000020938"/>
    </source>
</evidence>
<accession>A0A016C4K9</accession>
<reference evidence="2 3" key="1">
    <citation type="submission" date="2014-02" db="EMBL/GenBank/DDBJ databases">
        <authorList>
            <person name="Sears C."/>
            <person name="Carroll K."/>
            <person name="Sack B.R."/>
            <person name="Qadri F."/>
            <person name="Myers L.L."/>
            <person name="Chung G.-T."/>
            <person name="Escheverria P."/>
            <person name="Fraser C.M."/>
            <person name="Sadzewicz L."/>
            <person name="Shefchek K.A."/>
            <person name="Tallon L."/>
            <person name="Das S.P."/>
            <person name="Daugherty S."/>
            <person name="Mongodin E.F."/>
        </authorList>
    </citation>
    <scope>NUCLEOTIDE SEQUENCE [LARGE SCALE GENOMIC DNA]</scope>
    <source>
        <strain evidence="2 3">3976T8</strain>
    </source>
</reference>
<name>A0A016C4K9_BACFG</name>
<gene>
    <name evidence="2" type="ORF">M123_4663</name>
    <name evidence="1" type="ORF">M123_4738</name>
</gene>
<evidence type="ECO:0000313" key="1">
    <source>
        <dbReference type="EMBL" id="EXZ75793.1"/>
    </source>
</evidence>